<reference evidence="1" key="1">
    <citation type="submission" date="2023-02" db="EMBL/GenBank/DDBJ databases">
        <title>Kitasatospora phosalacinea NBRC 14627.</title>
        <authorList>
            <person name="Ichikawa N."/>
            <person name="Sato H."/>
            <person name="Tonouchi N."/>
        </authorList>
    </citation>
    <scope>NUCLEOTIDE SEQUENCE</scope>
    <source>
        <strain evidence="1">NBRC 14627</strain>
    </source>
</reference>
<proteinExistence type="predicted"/>
<organism evidence="1 2">
    <name type="scientific">Kitasatospora phosalacinea</name>
    <dbReference type="NCBI Taxonomy" id="2065"/>
    <lineage>
        <taxon>Bacteria</taxon>
        <taxon>Bacillati</taxon>
        <taxon>Actinomycetota</taxon>
        <taxon>Actinomycetes</taxon>
        <taxon>Kitasatosporales</taxon>
        <taxon>Streptomycetaceae</taxon>
        <taxon>Kitasatospora</taxon>
    </lineage>
</organism>
<gene>
    <name evidence="1" type="ORF">Kpho02_13490</name>
</gene>
<name>A0A9W6V1L5_9ACTN</name>
<protein>
    <submittedName>
        <fullName evidence="1">Uncharacterized protein</fullName>
    </submittedName>
</protein>
<accession>A0A9W6V1L5</accession>
<comment type="caution">
    <text evidence="1">The sequence shown here is derived from an EMBL/GenBank/DDBJ whole genome shotgun (WGS) entry which is preliminary data.</text>
</comment>
<evidence type="ECO:0000313" key="1">
    <source>
        <dbReference type="EMBL" id="GLW69050.1"/>
    </source>
</evidence>
<sequence length="86" mass="8941">MSVTSGGSAWSALTVLSVGTDGRGGGVMTVDTVGVFLVFDVDPAVPSFGSVRRPRRAWVGLAYRTKQKGRGTRLLGFRGPGGTARD</sequence>
<dbReference type="EMBL" id="BSSA01000003">
    <property type="protein sequence ID" value="GLW69050.1"/>
    <property type="molecule type" value="Genomic_DNA"/>
</dbReference>
<evidence type="ECO:0000313" key="2">
    <source>
        <dbReference type="Proteomes" id="UP001165041"/>
    </source>
</evidence>
<dbReference type="Proteomes" id="UP001165041">
    <property type="component" value="Unassembled WGS sequence"/>
</dbReference>
<dbReference type="AlphaFoldDB" id="A0A9W6V1L5"/>